<feature type="transmembrane region" description="Helical" evidence="1">
    <location>
        <begin position="395"/>
        <end position="417"/>
    </location>
</feature>
<dbReference type="GO" id="GO:0008028">
    <property type="term" value="F:monocarboxylic acid transmembrane transporter activity"/>
    <property type="evidence" value="ECO:0007669"/>
    <property type="project" value="TreeGrafter"/>
</dbReference>
<evidence type="ECO:0000256" key="1">
    <source>
        <dbReference type="SAM" id="Phobius"/>
    </source>
</evidence>
<feature type="transmembrane region" description="Helical" evidence="1">
    <location>
        <begin position="306"/>
        <end position="322"/>
    </location>
</feature>
<dbReference type="AlphaFoldDB" id="A0A1E1X8J9"/>
<organism evidence="2">
    <name type="scientific">Amblyomma aureolatum</name>
    <dbReference type="NCBI Taxonomy" id="187763"/>
    <lineage>
        <taxon>Eukaryota</taxon>
        <taxon>Metazoa</taxon>
        <taxon>Ecdysozoa</taxon>
        <taxon>Arthropoda</taxon>
        <taxon>Chelicerata</taxon>
        <taxon>Arachnida</taxon>
        <taxon>Acari</taxon>
        <taxon>Parasitiformes</taxon>
        <taxon>Ixodida</taxon>
        <taxon>Ixodoidea</taxon>
        <taxon>Ixodidae</taxon>
        <taxon>Amblyomminae</taxon>
        <taxon>Amblyomma</taxon>
    </lineage>
</organism>
<accession>A0A1E1X8J9</accession>
<evidence type="ECO:0000313" key="2">
    <source>
        <dbReference type="EMBL" id="JAT95580.1"/>
    </source>
</evidence>
<name>A0A1E1X8J9_9ACAR</name>
<dbReference type="EMBL" id="GFAC01003608">
    <property type="protein sequence ID" value="JAT95580.1"/>
    <property type="molecule type" value="mRNA"/>
</dbReference>
<keyword evidence="1" id="KW-1133">Transmembrane helix</keyword>
<dbReference type="PROSITE" id="PS51257">
    <property type="entry name" value="PROKAR_LIPOPROTEIN"/>
    <property type="match status" value="1"/>
</dbReference>
<reference evidence="2" key="1">
    <citation type="journal article" date="2017" name="Front. Cell. Infect. Microbiol.">
        <title>The Distinct Transcriptional Response of the Midgut of Amblyomma sculptum and Amblyomma aureolatum Ticks to Rickettsia rickettsii Correlates to Their Differences in Susceptibility to Infection.</title>
        <authorList>
            <person name="Martins L.A."/>
            <person name="Galletti M.F.B.M."/>
            <person name="Ribeiro J.M."/>
            <person name="Fujita A."/>
            <person name="Costa F.B."/>
            <person name="Labruna M.B."/>
            <person name="Daffre S."/>
            <person name="Fogaca A.C."/>
        </authorList>
    </citation>
    <scope>NUCLEOTIDE SEQUENCE</scope>
</reference>
<feature type="transmembrane region" description="Helical" evidence="1">
    <location>
        <begin position="170"/>
        <end position="189"/>
    </location>
</feature>
<dbReference type="InterPro" id="IPR050327">
    <property type="entry name" value="Proton-linked_MCT"/>
</dbReference>
<protein>
    <submittedName>
        <fullName evidence="2">Putative monocarboxylate transporter</fullName>
    </submittedName>
</protein>
<dbReference type="InterPro" id="IPR036259">
    <property type="entry name" value="MFS_trans_sf"/>
</dbReference>
<feature type="non-terminal residue" evidence="2">
    <location>
        <position position="427"/>
    </location>
</feature>
<feature type="transmembrane region" description="Helical" evidence="1">
    <location>
        <begin position="52"/>
        <end position="73"/>
    </location>
</feature>
<feature type="transmembrane region" description="Helical" evidence="1">
    <location>
        <begin position="142"/>
        <end position="163"/>
    </location>
</feature>
<feature type="transmembrane region" description="Helical" evidence="1">
    <location>
        <begin position="12"/>
        <end position="40"/>
    </location>
</feature>
<dbReference type="SUPFAM" id="SSF103473">
    <property type="entry name" value="MFS general substrate transporter"/>
    <property type="match status" value="1"/>
</dbReference>
<dbReference type="Gene3D" id="1.20.1250.20">
    <property type="entry name" value="MFS general substrate transporter like domains"/>
    <property type="match status" value="2"/>
</dbReference>
<feature type="transmembrane region" description="Helical" evidence="1">
    <location>
        <begin position="238"/>
        <end position="261"/>
    </location>
</feature>
<dbReference type="PANTHER" id="PTHR11360">
    <property type="entry name" value="MONOCARBOXYLATE TRANSPORTER"/>
    <property type="match status" value="1"/>
</dbReference>
<dbReference type="InterPro" id="IPR011701">
    <property type="entry name" value="MFS"/>
</dbReference>
<dbReference type="Pfam" id="PF07690">
    <property type="entry name" value="MFS_1"/>
    <property type="match status" value="1"/>
</dbReference>
<keyword evidence="1" id="KW-0472">Membrane</keyword>
<feature type="transmembrane region" description="Helical" evidence="1">
    <location>
        <begin position="328"/>
        <end position="348"/>
    </location>
</feature>
<sequence>MQKPKSYHDTPHSWLMAAACGWTIFWAVAVNRCSGIFFVAMVSQLEISRQQASWPFTLIGSVSQLTALPWNLLLRVGSLRSVHIVGSVFSASGVILCAAFPSITGITVCLGLITAIGQGMIFPSNSVVINTHFNKHRASASGISYVGTTIVSLVSPPVVFYLMDTYGLRGTFLIVGGLAMNGIAGSLLVSRPEDYQTSAKLGKEAVAEGEDDRGTFKHAVSRMKKVFHEELSLLKKPMYFVITGSVLALRYMLGVFIITAVDYAGTKGLGRWEITIFLSCQSAGELCGRTFSGQLSDRKILHRREVMAAAFLIMSGSLVSFVCSESVAVLALSSFTLGLASGCTVILFSVLYSEYFGLDLLPTAITCAALINGLLDTPKPLLIGHYRDHGKSYSSLYMLLCAIGVVASLAWFIECFYQWLLSRRKTG</sequence>
<proteinExistence type="evidence at transcript level"/>
<feature type="transmembrane region" description="Helical" evidence="1">
    <location>
        <begin position="94"/>
        <end position="122"/>
    </location>
</feature>
<dbReference type="PANTHER" id="PTHR11360:SF303">
    <property type="entry name" value="MAJOR FACILITATOR SUPERFAMILY (MFS) PROFILE DOMAIN-CONTAINING PROTEIN"/>
    <property type="match status" value="1"/>
</dbReference>
<keyword evidence="1" id="KW-0812">Transmembrane</keyword>